<name>A0A660CH01_9PSEU</name>
<dbReference type="RefSeq" id="WP_030534060.1">
    <property type="nucleotide sequence ID" value="NZ_JOIJ01000023.1"/>
</dbReference>
<dbReference type="InterPro" id="IPR027417">
    <property type="entry name" value="P-loop_NTPase"/>
</dbReference>
<dbReference type="Gene3D" id="3.40.50.300">
    <property type="entry name" value="P-loop containing nucleotide triphosphate hydrolases"/>
    <property type="match status" value="1"/>
</dbReference>
<comment type="caution">
    <text evidence="2">The sequence shown here is derived from an EMBL/GenBank/DDBJ whole genome shotgun (WGS) entry which is preliminary data.</text>
</comment>
<dbReference type="OrthoDB" id="4775154at2"/>
<dbReference type="SUPFAM" id="SSF52540">
    <property type="entry name" value="P-loop containing nucleoside triphosphate hydrolases"/>
    <property type="match status" value="1"/>
</dbReference>
<protein>
    <submittedName>
        <fullName evidence="2">AAA domain-containing protein</fullName>
    </submittedName>
</protein>
<dbReference type="AlphaFoldDB" id="A0A660CH01"/>
<sequence>MTQEWISIKEAYERSLAEPEWVFPNTIAGSVTMIYGRSNSGKSYLVGEMLLALLAEGRKFLGLEPVDVDKAWRPAVLTTDPGALMEYGKRVFPLLPPDAPLFLRQIGRTAHEDRITALADEIIANGYNFVVVDNLMGITGDTNDVTAMTTVFDGLTKLTTVGIPVVVLHHESEKGFTVPGAPPMGASESVQKSRAWIQVRQTRRRGLRGGNVALVVQSNQLDRPEEIVAEPGPGPNYRVLKRGPWVAREDKPETEDKPKQNRADATKNKNARAADWLVANGQGLGVNAAAKELAKQFGDSDATWRDKLVSNGAVAQIVARAGEATSTVWKLRDA</sequence>
<dbReference type="Pfam" id="PF13481">
    <property type="entry name" value="AAA_25"/>
    <property type="match status" value="1"/>
</dbReference>
<dbReference type="EMBL" id="VLJV01000001">
    <property type="protein sequence ID" value="TWH20943.1"/>
    <property type="molecule type" value="Genomic_DNA"/>
</dbReference>
<evidence type="ECO:0000313" key="3">
    <source>
        <dbReference type="Proteomes" id="UP000317303"/>
    </source>
</evidence>
<organism evidence="2 3">
    <name type="scientific">Prauserella rugosa</name>
    <dbReference type="NCBI Taxonomy" id="43354"/>
    <lineage>
        <taxon>Bacteria</taxon>
        <taxon>Bacillati</taxon>
        <taxon>Actinomycetota</taxon>
        <taxon>Actinomycetes</taxon>
        <taxon>Pseudonocardiales</taxon>
        <taxon>Pseudonocardiaceae</taxon>
        <taxon>Prauserella</taxon>
    </lineage>
</organism>
<feature type="compositionally biased region" description="Basic and acidic residues" evidence="1">
    <location>
        <begin position="247"/>
        <end position="267"/>
    </location>
</feature>
<proteinExistence type="predicted"/>
<accession>A0A660CH01</accession>
<reference evidence="2 3" key="1">
    <citation type="submission" date="2019-07" db="EMBL/GenBank/DDBJ databases">
        <title>R&amp;d 2014.</title>
        <authorList>
            <person name="Klenk H.-P."/>
        </authorList>
    </citation>
    <scope>NUCLEOTIDE SEQUENCE [LARGE SCALE GENOMIC DNA]</scope>
    <source>
        <strain evidence="2 3">DSM 43194</strain>
    </source>
</reference>
<evidence type="ECO:0000256" key="1">
    <source>
        <dbReference type="SAM" id="MobiDB-lite"/>
    </source>
</evidence>
<keyword evidence="3" id="KW-1185">Reference proteome</keyword>
<evidence type="ECO:0000313" key="2">
    <source>
        <dbReference type="EMBL" id="TWH20943.1"/>
    </source>
</evidence>
<dbReference type="Proteomes" id="UP000317303">
    <property type="component" value="Unassembled WGS sequence"/>
</dbReference>
<gene>
    <name evidence="2" type="ORF">JD82_02794</name>
</gene>
<feature type="region of interest" description="Disordered" evidence="1">
    <location>
        <begin position="226"/>
        <end position="271"/>
    </location>
</feature>